<dbReference type="SMART" id="SM00249">
    <property type="entry name" value="PHD"/>
    <property type="match status" value="1"/>
</dbReference>
<dbReference type="InterPro" id="IPR019787">
    <property type="entry name" value="Znf_PHD-finger"/>
</dbReference>
<feature type="domain" description="PHD-type" evidence="5">
    <location>
        <begin position="13"/>
        <end position="61"/>
    </location>
</feature>
<evidence type="ECO:0000259" key="5">
    <source>
        <dbReference type="PROSITE" id="PS50016"/>
    </source>
</evidence>
<reference evidence="6" key="1">
    <citation type="submission" date="2022-08" db="UniProtKB">
        <authorList>
            <consortium name="EnsemblMetazoa"/>
        </authorList>
    </citation>
    <scope>IDENTIFICATION</scope>
</reference>
<dbReference type="Gene3D" id="3.30.40.10">
    <property type="entry name" value="Zinc/RING finger domain, C3HC4 (zinc finger)"/>
    <property type="match status" value="1"/>
</dbReference>
<evidence type="ECO:0000256" key="3">
    <source>
        <dbReference type="ARBA" id="ARBA00022833"/>
    </source>
</evidence>
<dbReference type="SUPFAM" id="SSF57903">
    <property type="entry name" value="FYVE/PHD zinc finger"/>
    <property type="match status" value="1"/>
</dbReference>
<dbReference type="EnsemblMetazoa" id="ACOM040245-RA">
    <property type="protein sequence ID" value="ACOM040245-PA.1"/>
    <property type="gene ID" value="ACOM040245"/>
</dbReference>
<keyword evidence="3" id="KW-0862">Zinc</keyword>
<dbReference type="InterPro" id="IPR013083">
    <property type="entry name" value="Znf_RING/FYVE/PHD"/>
</dbReference>
<evidence type="ECO:0000256" key="1">
    <source>
        <dbReference type="ARBA" id="ARBA00022723"/>
    </source>
</evidence>
<sequence length="169" mass="18665">MESGVRQKSAPPRKTCYACNIPGDTDMIECNGCNRYVHLTCLTGSESSSSRKWLCAFCTLNKMKEQCTIPLDQVMNRLESIERKMETTAKAPPPMHGYASCSTTYGLSMEGAGDITRSQASARQAGAGKLPTFSGNPEEWGMFISTFEETMQLCGFTDRENVNRLQHAL</sequence>
<proteinExistence type="predicted"/>
<evidence type="ECO:0000256" key="4">
    <source>
        <dbReference type="PROSITE-ProRule" id="PRU00146"/>
    </source>
</evidence>
<accession>A0A8W7Q0V0</accession>
<dbReference type="Pfam" id="PF00628">
    <property type="entry name" value="PHD"/>
    <property type="match status" value="1"/>
</dbReference>
<dbReference type="Proteomes" id="UP000075882">
    <property type="component" value="Unassembled WGS sequence"/>
</dbReference>
<evidence type="ECO:0000256" key="2">
    <source>
        <dbReference type="ARBA" id="ARBA00022771"/>
    </source>
</evidence>
<organism evidence="6">
    <name type="scientific">Anopheles coluzzii</name>
    <name type="common">African malaria mosquito</name>
    <dbReference type="NCBI Taxonomy" id="1518534"/>
    <lineage>
        <taxon>Eukaryota</taxon>
        <taxon>Metazoa</taxon>
        <taxon>Ecdysozoa</taxon>
        <taxon>Arthropoda</taxon>
        <taxon>Hexapoda</taxon>
        <taxon>Insecta</taxon>
        <taxon>Pterygota</taxon>
        <taxon>Neoptera</taxon>
        <taxon>Endopterygota</taxon>
        <taxon>Diptera</taxon>
        <taxon>Nematocera</taxon>
        <taxon>Culicoidea</taxon>
        <taxon>Culicidae</taxon>
        <taxon>Anophelinae</taxon>
        <taxon>Anopheles</taxon>
    </lineage>
</organism>
<keyword evidence="1" id="KW-0479">Metal-binding</keyword>
<dbReference type="AlphaFoldDB" id="A0A8W7Q0V0"/>
<dbReference type="InterPro" id="IPR001965">
    <property type="entry name" value="Znf_PHD"/>
</dbReference>
<dbReference type="PROSITE" id="PS01359">
    <property type="entry name" value="ZF_PHD_1"/>
    <property type="match status" value="1"/>
</dbReference>
<dbReference type="GO" id="GO:0008270">
    <property type="term" value="F:zinc ion binding"/>
    <property type="evidence" value="ECO:0007669"/>
    <property type="project" value="UniProtKB-KW"/>
</dbReference>
<name>A0A8W7Q0V0_ANOCL</name>
<dbReference type="InterPro" id="IPR011011">
    <property type="entry name" value="Znf_FYVE_PHD"/>
</dbReference>
<evidence type="ECO:0000313" key="6">
    <source>
        <dbReference type="EnsemblMetazoa" id="ACOM040245-PA.1"/>
    </source>
</evidence>
<dbReference type="InterPro" id="IPR019786">
    <property type="entry name" value="Zinc_finger_PHD-type_CS"/>
</dbReference>
<protein>
    <recommendedName>
        <fullName evidence="5">PHD-type domain-containing protein</fullName>
    </recommendedName>
</protein>
<keyword evidence="2 4" id="KW-0863">Zinc-finger</keyword>
<dbReference type="PROSITE" id="PS50016">
    <property type="entry name" value="ZF_PHD_2"/>
    <property type="match status" value="1"/>
</dbReference>
<dbReference type="VEuPathDB" id="VectorBase:ACON2_040599"/>
<dbReference type="CDD" id="cd15489">
    <property type="entry name" value="PHD_SF"/>
    <property type="match status" value="1"/>
</dbReference>